<evidence type="ECO:0000256" key="5">
    <source>
        <dbReference type="SAM" id="MobiDB-lite"/>
    </source>
</evidence>
<comment type="caution">
    <text evidence="7">The sequence shown here is derived from an EMBL/GenBank/DDBJ whole genome shotgun (WGS) entry which is preliminary data.</text>
</comment>
<protein>
    <submittedName>
        <fullName evidence="7">Transcription factor bHLH149-like protein</fullName>
    </submittedName>
</protein>
<comment type="subcellular location">
    <subcellularLocation>
        <location evidence="1">Nucleus</location>
    </subcellularLocation>
</comment>
<keyword evidence="4" id="KW-0539">Nucleus</keyword>
<dbReference type="GO" id="GO:0005634">
    <property type="term" value="C:nucleus"/>
    <property type="evidence" value="ECO:0007669"/>
    <property type="project" value="UniProtKB-SubCell"/>
</dbReference>
<evidence type="ECO:0000256" key="3">
    <source>
        <dbReference type="ARBA" id="ARBA00023163"/>
    </source>
</evidence>
<dbReference type="PANTHER" id="PTHR33124">
    <property type="entry name" value="TRANSCRIPTION FACTOR IBH1-LIKE 1"/>
    <property type="match status" value="1"/>
</dbReference>
<dbReference type="SUPFAM" id="SSF47459">
    <property type="entry name" value="HLH, helix-loop-helix DNA-binding domain"/>
    <property type="match status" value="1"/>
</dbReference>
<feature type="domain" description="IBH1-like N-terminal" evidence="6">
    <location>
        <begin position="111"/>
        <end position="159"/>
    </location>
</feature>
<proteinExistence type="predicted"/>
<dbReference type="InterPro" id="IPR059002">
    <property type="entry name" value="IBH1_N"/>
</dbReference>
<dbReference type="Proteomes" id="UP001567538">
    <property type="component" value="Unassembled WGS sequence"/>
</dbReference>
<evidence type="ECO:0000313" key="7">
    <source>
        <dbReference type="EMBL" id="KAL1564418.1"/>
    </source>
</evidence>
<dbReference type="InterPro" id="IPR044660">
    <property type="entry name" value="IBH1-like"/>
</dbReference>
<name>A0ABD1I6R1_SALDI</name>
<keyword evidence="2" id="KW-0805">Transcription regulation</keyword>
<dbReference type="PANTHER" id="PTHR33124:SF81">
    <property type="entry name" value="TRANSCRIPTION FACTOR BHLH149-LIKE"/>
    <property type="match status" value="1"/>
</dbReference>
<dbReference type="InterPro" id="IPR044549">
    <property type="entry name" value="bHLH_AtIBH1-like"/>
</dbReference>
<evidence type="ECO:0000259" key="6">
    <source>
        <dbReference type="Pfam" id="PF26576"/>
    </source>
</evidence>
<dbReference type="AlphaFoldDB" id="A0ABD1I6R1"/>
<accession>A0ABD1I6R1</accession>
<feature type="compositionally biased region" description="Low complexity" evidence="5">
    <location>
        <begin position="182"/>
        <end position="191"/>
    </location>
</feature>
<dbReference type="CDD" id="cd11444">
    <property type="entry name" value="bHLH_AtIBH1_like"/>
    <property type="match status" value="1"/>
</dbReference>
<evidence type="ECO:0000256" key="2">
    <source>
        <dbReference type="ARBA" id="ARBA00023015"/>
    </source>
</evidence>
<organism evidence="7 8">
    <name type="scientific">Salvia divinorum</name>
    <name type="common">Maria pastora</name>
    <name type="synonym">Diviner's sage</name>
    <dbReference type="NCBI Taxonomy" id="28513"/>
    <lineage>
        <taxon>Eukaryota</taxon>
        <taxon>Viridiplantae</taxon>
        <taxon>Streptophyta</taxon>
        <taxon>Embryophyta</taxon>
        <taxon>Tracheophyta</taxon>
        <taxon>Spermatophyta</taxon>
        <taxon>Magnoliopsida</taxon>
        <taxon>eudicotyledons</taxon>
        <taxon>Gunneridae</taxon>
        <taxon>Pentapetalae</taxon>
        <taxon>asterids</taxon>
        <taxon>lamiids</taxon>
        <taxon>Lamiales</taxon>
        <taxon>Lamiaceae</taxon>
        <taxon>Nepetoideae</taxon>
        <taxon>Mentheae</taxon>
        <taxon>Salviinae</taxon>
        <taxon>Salvia</taxon>
        <taxon>Salvia subgen. Calosphace</taxon>
    </lineage>
</organism>
<dbReference type="EMBL" id="JBEAFC010000003">
    <property type="protein sequence ID" value="KAL1564418.1"/>
    <property type="molecule type" value="Genomic_DNA"/>
</dbReference>
<dbReference type="InterPro" id="IPR036638">
    <property type="entry name" value="HLH_DNA-bd_sf"/>
</dbReference>
<evidence type="ECO:0000256" key="4">
    <source>
        <dbReference type="ARBA" id="ARBA00023242"/>
    </source>
</evidence>
<feature type="region of interest" description="Disordered" evidence="5">
    <location>
        <begin position="168"/>
        <end position="191"/>
    </location>
</feature>
<gene>
    <name evidence="7" type="ORF">AAHA92_06766</name>
</gene>
<keyword evidence="3" id="KW-0804">Transcription</keyword>
<dbReference type="GO" id="GO:0000976">
    <property type="term" value="F:transcription cis-regulatory region binding"/>
    <property type="evidence" value="ECO:0007669"/>
    <property type="project" value="UniProtKB-ARBA"/>
</dbReference>
<keyword evidence="8" id="KW-1185">Reference proteome</keyword>
<evidence type="ECO:0000313" key="8">
    <source>
        <dbReference type="Proteomes" id="UP001567538"/>
    </source>
</evidence>
<dbReference type="Pfam" id="PF26576">
    <property type="entry name" value="IBH1_N"/>
    <property type="match status" value="1"/>
</dbReference>
<evidence type="ECO:0000256" key="1">
    <source>
        <dbReference type="ARBA" id="ARBA00004123"/>
    </source>
</evidence>
<reference evidence="7 8" key="1">
    <citation type="submission" date="2024-06" db="EMBL/GenBank/DDBJ databases">
        <title>A chromosome level genome sequence of Diviner's sage (Salvia divinorum).</title>
        <authorList>
            <person name="Ford S.A."/>
            <person name="Ro D.-K."/>
            <person name="Ness R.W."/>
            <person name="Phillips M.A."/>
        </authorList>
    </citation>
    <scope>NUCLEOTIDE SEQUENCE [LARGE SCALE GENOMIC DNA]</scope>
    <source>
        <strain evidence="7">SAF-2024a</strain>
        <tissue evidence="7">Leaf</tissue>
    </source>
</reference>
<sequence length="259" mass="28544">MSGDSPYDWNRIMNLLSSGNVPSPDYLTPVVLPDCPFLQFNFSSPTHNLPNIHLSLWLPTVSSINQLTLMSSLANPNVSRKRRKIDPDSQTRIPAETGLTRWRTQAEQLIYSSKLVDALRSPDSDSVTGRAVRDAADRVLAVSARGKTRWSRAILTNRLSLRLAHINRKHKKAPKPTARSMKPAPQKKLPPVQKKVKVLSRLVPGCRKVSLPNLLEETTDYIAALEMQVRAMTFLTGLLNGGGSAAPAFGQSDQNVSSS</sequence>